<dbReference type="EMBL" id="NIXT01004361">
    <property type="protein sequence ID" value="OXE28429.1"/>
    <property type="molecule type" value="Genomic_DNA"/>
</dbReference>
<organism evidence="1 2">
    <name type="scientific">Vibrio parahaemolyticus</name>
    <dbReference type="NCBI Taxonomy" id="670"/>
    <lineage>
        <taxon>Bacteria</taxon>
        <taxon>Pseudomonadati</taxon>
        <taxon>Pseudomonadota</taxon>
        <taxon>Gammaproteobacteria</taxon>
        <taxon>Vibrionales</taxon>
        <taxon>Vibrionaceae</taxon>
        <taxon>Vibrio</taxon>
    </lineage>
</organism>
<gene>
    <name evidence="1" type="ORF">CA163_33950</name>
</gene>
<dbReference type="GO" id="GO:0004386">
    <property type="term" value="F:helicase activity"/>
    <property type="evidence" value="ECO:0007669"/>
    <property type="project" value="UniProtKB-KW"/>
</dbReference>
<keyword evidence="1" id="KW-0347">Helicase</keyword>
<reference evidence="1 2" key="1">
    <citation type="journal article" date="2017" name="Appl. Environ. Microbiol.">
        <title>Parallel evolution of two clades of a major Atlantic endemic Vibrio parahaemolyticus pathogen lineage by independent acquisition of related pathogenicity islands.</title>
        <authorList>
            <person name="Xu F."/>
            <person name="Gonzalez-Escalona N."/>
            <person name="Drees K.P."/>
            <person name="Sebra R.P."/>
            <person name="Cooper V.S."/>
            <person name="Jones S.H."/>
            <person name="Whistler C.A."/>
        </authorList>
    </citation>
    <scope>NUCLEOTIDE SEQUENCE [LARGE SCALE GENOMIC DNA]</scope>
    <source>
        <strain evidence="1 2">MAVP-3</strain>
    </source>
</reference>
<accession>A0A227J016</accession>
<dbReference type="SUPFAM" id="SSF57829">
    <property type="entry name" value="Zn-binding ribosomal proteins"/>
    <property type="match status" value="1"/>
</dbReference>
<feature type="non-terminal residue" evidence="1">
    <location>
        <position position="1"/>
    </location>
</feature>
<feature type="non-terminal residue" evidence="1">
    <location>
        <position position="91"/>
    </location>
</feature>
<keyword evidence="1" id="KW-0067">ATP-binding</keyword>
<evidence type="ECO:0000313" key="2">
    <source>
        <dbReference type="Proteomes" id="UP000214596"/>
    </source>
</evidence>
<dbReference type="InterPro" id="IPR011332">
    <property type="entry name" value="Ribosomal_zn-bd"/>
</dbReference>
<dbReference type="GO" id="GO:0006412">
    <property type="term" value="P:translation"/>
    <property type="evidence" value="ECO:0007669"/>
    <property type="project" value="InterPro"/>
</dbReference>
<proteinExistence type="predicted"/>
<name>A0A227J016_VIBPH</name>
<comment type="caution">
    <text evidence="1">The sequence shown here is derived from an EMBL/GenBank/DDBJ whole genome shotgun (WGS) entry which is preliminary data.</text>
</comment>
<protein>
    <submittedName>
        <fullName evidence="1">Helicase</fullName>
    </submittedName>
</protein>
<evidence type="ECO:0000313" key="1">
    <source>
        <dbReference type="EMBL" id="OXE28429.1"/>
    </source>
</evidence>
<keyword evidence="1" id="KW-0378">Hydrolase</keyword>
<sequence>ACGFNNNFWGKLDSNGFLLEHFGRRCQGYFEDEDTGEREHCGYRFRAKYCGECGADNDIAARICHECDATLVDPDKKLKEALNLKDALIFE</sequence>
<dbReference type="AlphaFoldDB" id="A0A227J016"/>
<keyword evidence="1" id="KW-0547">Nucleotide-binding</keyword>
<dbReference type="Proteomes" id="UP000214596">
    <property type="component" value="Unassembled WGS sequence"/>
</dbReference>